<reference evidence="1 3" key="1">
    <citation type="submission" date="2020-07" db="EMBL/GenBank/DDBJ databases">
        <title>Diversity of carbapenemase encoding genes among Pseudomonas putida group clinical isolates in a tertiary Brazilian hospital.</title>
        <authorList>
            <person name="Alberto-Lei F."/>
            <person name="Nodari C.S."/>
            <person name="Streling A.P."/>
            <person name="Paulino J.T."/>
            <person name="Bessa-Neto F.O."/>
            <person name="Cayo R."/>
            <person name="Gales A.C."/>
        </authorList>
    </citation>
    <scope>NUCLEOTIDE SEQUENCE [LARGE SCALE GENOMIC DNA]</scope>
    <source>
        <strain evidence="1 3">14802</strain>
    </source>
</reference>
<name>A0A7W2JVS9_9PSED</name>
<evidence type="ECO:0000313" key="3">
    <source>
        <dbReference type="Proteomes" id="UP000541770"/>
    </source>
</evidence>
<dbReference type="AlphaFoldDB" id="A0A7W2JVS9"/>
<keyword evidence="4" id="KW-1185">Reference proteome</keyword>
<organism evidence="1 3">
    <name type="scientific">Pseudomonas mosselii</name>
    <dbReference type="NCBI Taxonomy" id="78327"/>
    <lineage>
        <taxon>Bacteria</taxon>
        <taxon>Pseudomonadati</taxon>
        <taxon>Pseudomonadota</taxon>
        <taxon>Gammaproteobacteria</taxon>
        <taxon>Pseudomonadales</taxon>
        <taxon>Pseudomonadaceae</taxon>
        <taxon>Pseudomonas</taxon>
    </lineage>
</organism>
<evidence type="ECO:0000313" key="2">
    <source>
        <dbReference type="EMBL" id="QZP28584.1"/>
    </source>
</evidence>
<evidence type="ECO:0000313" key="1">
    <source>
        <dbReference type="EMBL" id="MBA6066012.1"/>
    </source>
</evidence>
<evidence type="ECO:0000313" key="4">
    <source>
        <dbReference type="Proteomes" id="UP000825591"/>
    </source>
</evidence>
<dbReference type="Proteomes" id="UP000541770">
    <property type="component" value="Unassembled WGS sequence"/>
</dbReference>
<accession>A0A7W2JVS9</accession>
<dbReference type="SUPFAM" id="SSF69635">
    <property type="entry name" value="Type III secretory system chaperone-like"/>
    <property type="match status" value="1"/>
</dbReference>
<dbReference type="InterPro" id="IPR012673">
    <property type="entry name" value="T3SS_SynN"/>
</dbReference>
<dbReference type="EMBL" id="JACGDE010000009">
    <property type="protein sequence ID" value="MBA6066012.1"/>
    <property type="molecule type" value="Genomic_DNA"/>
</dbReference>
<dbReference type="Proteomes" id="UP000825591">
    <property type="component" value="Chromosome"/>
</dbReference>
<dbReference type="GO" id="GO:0009306">
    <property type="term" value="P:protein secretion"/>
    <property type="evidence" value="ECO:0007669"/>
    <property type="project" value="InterPro"/>
</dbReference>
<dbReference type="Gene3D" id="3.30.1460.10">
    <property type="match status" value="1"/>
</dbReference>
<dbReference type="EMBL" id="CP081966">
    <property type="protein sequence ID" value="QZP28584.1"/>
    <property type="molecule type" value="Genomic_DNA"/>
</dbReference>
<dbReference type="RefSeq" id="WP_051555750.1">
    <property type="nucleotide sequence ID" value="NZ_BQIL01000019.1"/>
</dbReference>
<proteinExistence type="predicted"/>
<protein>
    <submittedName>
        <fullName evidence="1">Type III secretion chaperone SycN</fullName>
    </submittedName>
</protein>
<sequence>MDPCSEAIVRFCRDQGVVLAHLPETRLRLDLPDIGVLQFERLAGQVTLWLSFAVQGALFEHAMSSALRHVQDHQVPGQLLRCGLLPDERLVLLVSLDERRVTKQVLHEAYQLLSRMRVEVLAA</sequence>
<dbReference type="Pfam" id="PF21665">
    <property type="entry name" value="Type_III_SycN"/>
    <property type="match status" value="1"/>
</dbReference>
<reference evidence="2 4" key="2">
    <citation type="submission" date="2021-08" db="EMBL/GenBank/DDBJ databases">
        <title>Bactericidal Effect of Pseudomonas oryziphila sp. nov., a novel Pseudomonas Species Against Xanthomonas oryzae Reduces Disease Severity of Bacterial Leaf Streak of Rice.</title>
        <authorList>
            <person name="Yang R."/>
            <person name="Li S."/>
            <person name="Li Y."/>
            <person name="Yan Y."/>
            <person name="Fang Y."/>
            <person name="Zou L."/>
            <person name="Chen G."/>
        </authorList>
    </citation>
    <scope>NUCLEOTIDE SEQUENCE [LARGE SCALE GENOMIC DNA]</scope>
    <source>
        <strain evidence="2 4">DSM 17497</strain>
    </source>
</reference>
<gene>
    <name evidence="1" type="ORF">H4C75_14720</name>
    <name evidence="2" type="ORF">K5H97_09675</name>
</gene>